<organism evidence="8 9">
    <name type="scientific">Bordetella genomosp. 8</name>
    <dbReference type="NCBI Taxonomy" id="1416806"/>
    <lineage>
        <taxon>Bacteria</taxon>
        <taxon>Pseudomonadati</taxon>
        <taxon>Pseudomonadota</taxon>
        <taxon>Betaproteobacteria</taxon>
        <taxon>Burkholderiales</taxon>
        <taxon>Alcaligenaceae</taxon>
        <taxon>Bordetella</taxon>
    </lineage>
</organism>
<keyword evidence="9" id="KW-1185">Reference proteome</keyword>
<evidence type="ECO:0000256" key="5">
    <source>
        <dbReference type="RuleBase" id="RU362066"/>
    </source>
</evidence>
<name>A0A1W6YK67_9BORD</name>
<dbReference type="Pfam" id="PF02465">
    <property type="entry name" value="FliD_N"/>
    <property type="match status" value="1"/>
</dbReference>
<feature type="domain" description="Flagellar hook-associated protein 2 N-terminal" evidence="6">
    <location>
        <begin position="16"/>
        <end position="112"/>
    </location>
</feature>
<evidence type="ECO:0000256" key="1">
    <source>
        <dbReference type="ARBA" id="ARBA00009764"/>
    </source>
</evidence>
<dbReference type="GO" id="GO:0007155">
    <property type="term" value="P:cell adhesion"/>
    <property type="evidence" value="ECO:0007669"/>
    <property type="project" value="InterPro"/>
</dbReference>
<evidence type="ECO:0000256" key="4">
    <source>
        <dbReference type="ARBA" id="ARBA00023143"/>
    </source>
</evidence>
<dbReference type="GO" id="GO:0005576">
    <property type="term" value="C:extracellular region"/>
    <property type="evidence" value="ECO:0007669"/>
    <property type="project" value="UniProtKB-SubCell"/>
</dbReference>
<dbReference type="Pfam" id="PF07195">
    <property type="entry name" value="FliD_C"/>
    <property type="match status" value="1"/>
</dbReference>
<reference evidence="8 9" key="1">
    <citation type="submission" date="2017-05" db="EMBL/GenBank/DDBJ databases">
        <title>Complete and WGS of Bordetella genogroups.</title>
        <authorList>
            <person name="Spilker T."/>
            <person name="LiPuma J."/>
        </authorList>
    </citation>
    <scope>NUCLEOTIDE SEQUENCE [LARGE SCALE GENOMIC DNA]</scope>
    <source>
        <strain evidence="8 9">AU19157</strain>
    </source>
</reference>
<dbReference type="GO" id="GO:0071973">
    <property type="term" value="P:bacterial-type flagellum-dependent cell motility"/>
    <property type="evidence" value="ECO:0007669"/>
    <property type="project" value="TreeGrafter"/>
</dbReference>
<comment type="subunit">
    <text evidence="2 5">Homopentamer.</text>
</comment>
<dbReference type="InterPro" id="IPR040026">
    <property type="entry name" value="FliD"/>
</dbReference>
<dbReference type="PANTHER" id="PTHR30288:SF0">
    <property type="entry name" value="FLAGELLAR HOOK-ASSOCIATED PROTEIN 2"/>
    <property type="match status" value="1"/>
</dbReference>
<dbReference type="OrthoDB" id="5980200at2"/>
<comment type="similarity">
    <text evidence="1 5">Belongs to the FliD family.</text>
</comment>
<comment type="subcellular location">
    <subcellularLocation>
        <location evidence="5">Secreted</location>
    </subcellularLocation>
    <subcellularLocation>
        <location evidence="5">Bacterial flagellum</location>
    </subcellularLocation>
</comment>
<dbReference type="EMBL" id="CP021108">
    <property type="protein sequence ID" value="ARP81467.1"/>
    <property type="molecule type" value="Genomic_DNA"/>
</dbReference>
<keyword evidence="5" id="KW-0964">Secreted</keyword>
<evidence type="ECO:0000259" key="7">
    <source>
        <dbReference type="Pfam" id="PF07195"/>
    </source>
</evidence>
<dbReference type="InterPro" id="IPR010809">
    <property type="entry name" value="FliD_C"/>
</dbReference>
<proteinExistence type="inferred from homology"/>
<dbReference type="RefSeq" id="WP_086064658.1">
    <property type="nucleotide sequence ID" value="NZ_CP021108.1"/>
</dbReference>
<sequence>MATSSLPPVTSLGSGSNLDLQGILDSLKDNEKQALVPIQNQQTLVTTQLSAYGTLQQAIETLQTAAGALADPKTYNVTTATVVGGSTAFTVKTLPGATPAKYKIEVDQLATAEQLKSGAIGDRTAKIGTGGSVTVTLADGTSKTIDVSKDTSLNGIARAINADEKAGVTAAILTDGDGKSYLQLTSTNTGTKAAVTKITSTNTDIQSAIGYDAAATPTGGMTQQEAAADAKATINGVQIVSGSNTLDKNIDNVTVSLTDVTDGPVTVNVSTDSSGVVSAVQGFVSAYNTLQTLVTSLTKYDPTTDQSSALTGDSTTRSISSSLASALRVLASGTDTLRTIQDLGITTSPDDGTLVLNLNTIDKDNLHSLNDSLSSNPKDVGDILTALGTSVGTAIKGILGTNGLLSNRTAGLTETKKSLQDQYDSVSDRIDADIANLRAQFVQLDSFVAQMNSTSSYLTQQFAALSNQK</sequence>
<accession>A0A1W6YK67</accession>
<dbReference type="STRING" id="1416806.CAL12_12065"/>
<evidence type="ECO:0000256" key="3">
    <source>
        <dbReference type="ARBA" id="ARBA00023054"/>
    </source>
</evidence>
<dbReference type="AlphaFoldDB" id="A0A1W6YK67"/>
<protein>
    <recommendedName>
        <fullName evidence="5">Flagellar hook-associated protein 2</fullName>
        <shortName evidence="5">HAP2</shortName>
    </recommendedName>
    <alternativeName>
        <fullName evidence="5">Flagellar cap protein</fullName>
    </alternativeName>
</protein>
<feature type="domain" description="Flagellar hook-associated protein 2 C-terminal" evidence="7">
    <location>
        <begin position="227"/>
        <end position="453"/>
    </location>
</feature>
<dbReference type="PANTHER" id="PTHR30288">
    <property type="entry name" value="FLAGELLAR CAP/ASSEMBLY PROTEIN FLID"/>
    <property type="match status" value="1"/>
</dbReference>
<gene>
    <name evidence="8" type="ORF">CAL12_12065</name>
</gene>
<evidence type="ECO:0000256" key="2">
    <source>
        <dbReference type="ARBA" id="ARBA00011255"/>
    </source>
</evidence>
<keyword evidence="3" id="KW-0175">Coiled coil</keyword>
<evidence type="ECO:0000259" key="6">
    <source>
        <dbReference type="Pfam" id="PF02465"/>
    </source>
</evidence>
<dbReference type="GO" id="GO:0009421">
    <property type="term" value="C:bacterial-type flagellum filament cap"/>
    <property type="evidence" value="ECO:0007669"/>
    <property type="project" value="InterPro"/>
</dbReference>
<keyword evidence="4 5" id="KW-0975">Bacterial flagellum</keyword>
<evidence type="ECO:0000313" key="9">
    <source>
        <dbReference type="Proteomes" id="UP000194151"/>
    </source>
</evidence>
<dbReference type="InterPro" id="IPR003481">
    <property type="entry name" value="FliD_N"/>
</dbReference>
<dbReference type="GO" id="GO:0009424">
    <property type="term" value="C:bacterial-type flagellum hook"/>
    <property type="evidence" value="ECO:0007669"/>
    <property type="project" value="UniProtKB-UniRule"/>
</dbReference>
<dbReference type="Proteomes" id="UP000194151">
    <property type="component" value="Chromosome"/>
</dbReference>
<dbReference type="KEGG" id="bgv:CAL12_12065"/>
<comment type="function">
    <text evidence="5">Required for morphogenesis and for the elongation of the flagellar filament by facilitating polymerization of the flagellin monomers at the tip of growing filament. Forms a capping structure, which prevents flagellin subunits (transported through the central channel of the flagellum) from leaking out without polymerization at the distal end.</text>
</comment>
<evidence type="ECO:0000313" key="8">
    <source>
        <dbReference type="EMBL" id="ARP81467.1"/>
    </source>
</evidence>